<evidence type="ECO:0000313" key="10">
    <source>
        <dbReference type="Proteomes" id="UP000242875"/>
    </source>
</evidence>
<dbReference type="GO" id="GO:0034975">
    <property type="term" value="P:protein folding in endoplasmic reticulum"/>
    <property type="evidence" value="ECO:0007669"/>
    <property type="project" value="TreeGrafter"/>
</dbReference>
<organism evidence="9 10">
    <name type="scientific">Bifiguratus adelaidae</name>
    <dbReference type="NCBI Taxonomy" id="1938954"/>
    <lineage>
        <taxon>Eukaryota</taxon>
        <taxon>Fungi</taxon>
        <taxon>Fungi incertae sedis</taxon>
        <taxon>Mucoromycota</taxon>
        <taxon>Mucoromycotina</taxon>
        <taxon>Endogonomycetes</taxon>
        <taxon>Endogonales</taxon>
        <taxon>Endogonales incertae sedis</taxon>
        <taxon>Bifiguratus</taxon>
    </lineage>
</organism>
<keyword evidence="7 8" id="KW-0472">Membrane</keyword>
<evidence type="ECO:0000256" key="1">
    <source>
        <dbReference type="ARBA" id="ARBA00004477"/>
    </source>
</evidence>
<feature type="transmembrane region" description="Helical" evidence="8">
    <location>
        <begin position="28"/>
        <end position="47"/>
    </location>
</feature>
<dbReference type="PANTHER" id="PTHR20994">
    <property type="entry name" value="ER MEMBRANE PROTEIN COMPLEX SUBUNIT 6"/>
    <property type="match status" value="1"/>
</dbReference>
<evidence type="ECO:0000256" key="2">
    <source>
        <dbReference type="ARBA" id="ARBA00009436"/>
    </source>
</evidence>
<dbReference type="AlphaFoldDB" id="A0A261Y357"/>
<evidence type="ECO:0000256" key="5">
    <source>
        <dbReference type="ARBA" id="ARBA00022824"/>
    </source>
</evidence>
<dbReference type="InterPro" id="IPR008504">
    <property type="entry name" value="Emc6"/>
</dbReference>
<evidence type="ECO:0000256" key="8">
    <source>
        <dbReference type="SAM" id="Phobius"/>
    </source>
</evidence>
<protein>
    <recommendedName>
        <fullName evidence="3">ER membrane protein complex subunit 6</fullName>
    </recommendedName>
</protein>
<dbReference type="OrthoDB" id="16510at2759"/>
<gene>
    <name evidence="9" type="ORF">BZG36_02141</name>
</gene>
<dbReference type="PANTHER" id="PTHR20994:SF0">
    <property type="entry name" value="ER MEMBRANE PROTEIN COMPLEX SUBUNIT 6"/>
    <property type="match status" value="1"/>
</dbReference>
<dbReference type="InterPro" id="IPR029008">
    <property type="entry name" value="EMC6-like"/>
</dbReference>
<keyword evidence="4 8" id="KW-0812">Transmembrane</keyword>
<evidence type="ECO:0000256" key="6">
    <source>
        <dbReference type="ARBA" id="ARBA00022989"/>
    </source>
</evidence>
<proteinExistence type="inferred from homology"/>
<name>A0A261Y357_9FUNG</name>
<evidence type="ECO:0000256" key="7">
    <source>
        <dbReference type="ARBA" id="ARBA00023136"/>
    </source>
</evidence>
<comment type="subcellular location">
    <subcellularLocation>
        <location evidence="1">Endoplasmic reticulum membrane</location>
        <topology evidence="1">Multi-pass membrane protein</topology>
    </subcellularLocation>
</comment>
<keyword evidence="5" id="KW-0256">Endoplasmic reticulum</keyword>
<dbReference type="GO" id="GO:0000045">
    <property type="term" value="P:autophagosome assembly"/>
    <property type="evidence" value="ECO:0007669"/>
    <property type="project" value="TreeGrafter"/>
</dbReference>
<comment type="similarity">
    <text evidence="2">Belongs to the EMC6 family.</text>
</comment>
<feature type="transmembrane region" description="Helical" evidence="8">
    <location>
        <begin position="53"/>
        <end position="70"/>
    </location>
</feature>
<feature type="transmembrane region" description="Helical" evidence="8">
    <location>
        <begin position="91"/>
        <end position="113"/>
    </location>
</feature>
<dbReference type="Proteomes" id="UP000242875">
    <property type="component" value="Unassembled WGS sequence"/>
</dbReference>
<evidence type="ECO:0000256" key="3">
    <source>
        <dbReference type="ARBA" id="ARBA00020827"/>
    </source>
</evidence>
<comment type="caution">
    <text evidence="9">The sequence shown here is derived from an EMBL/GenBank/DDBJ whole genome shotgun (WGS) entry which is preliminary data.</text>
</comment>
<evidence type="ECO:0000256" key="4">
    <source>
        <dbReference type="ARBA" id="ARBA00022692"/>
    </source>
</evidence>
<dbReference type="GO" id="GO:0072546">
    <property type="term" value="C:EMC complex"/>
    <property type="evidence" value="ECO:0007669"/>
    <property type="project" value="InterPro"/>
</dbReference>
<evidence type="ECO:0000313" key="9">
    <source>
        <dbReference type="EMBL" id="OZJ05022.1"/>
    </source>
</evidence>
<reference evidence="9 10" key="1">
    <citation type="journal article" date="2017" name="Mycologia">
        <title>Bifiguratus adelaidae, gen. et sp. nov., a new member of Mucoromycotina in endophytic and soil-dwelling habitats.</title>
        <authorList>
            <person name="Torres-Cruz T.J."/>
            <person name="Billingsley Tobias T.L."/>
            <person name="Almatruk M."/>
            <person name="Hesse C."/>
            <person name="Kuske C.R."/>
            <person name="Desiro A."/>
            <person name="Benucci G.M."/>
            <person name="Bonito G."/>
            <person name="Stajich J.E."/>
            <person name="Dunlap C."/>
            <person name="Arnold A.E."/>
            <person name="Porras-Alfaro A."/>
        </authorList>
    </citation>
    <scope>NUCLEOTIDE SEQUENCE [LARGE SCALE GENOMIC DNA]</scope>
    <source>
        <strain evidence="9 10">AZ0501</strain>
    </source>
</reference>
<sequence length="114" mass="12544">MSQPGPLSTKEATRYVPAHMAHNAQVILFIRSTTAAITGSAAGILGLTNWSGFLFYAVTWVLSTLLIISMKAKGKLGLYFVDGGRHVWTEGLFGSLFSYVLFHTFLYGLVHLYQ</sequence>
<keyword evidence="10" id="KW-1185">Reference proteome</keyword>
<dbReference type="Pfam" id="PF07019">
    <property type="entry name" value="EMC6"/>
    <property type="match status" value="1"/>
</dbReference>
<dbReference type="EMBL" id="MVBO01000024">
    <property type="protein sequence ID" value="OZJ05022.1"/>
    <property type="molecule type" value="Genomic_DNA"/>
</dbReference>
<keyword evidence="6 8" id="KW-1133">Transmembrane helix</keyword>
<accession>A0A261Y357</accession>